<dbReference type="PROSITE" id="PS50122">
    <property type="entry name" value="CHEB"/>
    <property type="match status" value="1"/>
</dbReference>
<dbReference type="InterPro" id="IPR035909">
    <property type="entry name" value="CheB_C"/>
</dbReference>
<dbReference type="EC" id="3.1.1.61" evidence="2"/>
<keyword evidence="7" id="KW-1185">Reference proteome</keyword>
<dbReference type="PANTHER" id="PTHR42872:SF3">
    <property type="entry name" value="PROTEIN-GLUTAMATE METHYLESTERASE_PROTEIN-GLUTAMINE GLUTAMINASE 1"/>
    <property type="match status" value="1"/>
</dbReference>
<dbReference type="Pfam" id="PF01339">
    <property type="entry name" value="CheB_methylest"/>
    <property type="match status" value="1"/>
</dbReference>
<evidence type="ECO:0000256" key="3">
    <source>
        <dbReference type="ARBA" id="ARBA00048267"/>
    </source>
</evidence>
<feature type="domain" description="CheB-type methylesterase" evidence="5">
    <location>
        <begin position="1"/>
        <end position="183"/>
    </location>
</feature>
<feature type="active site" evidence="4">
    <location>
        <position position="135"/>
    </location>
</feature>
<gene>
    <name evidence="6" type="ORF">LZZ85_26805</name>
</gene>
<feature type="active site" evidence="4">
    <location>
        <position position="15"/>
    </location>
</feature>
<dbReference type="Proteomes" id="UP001165367">
    <property type="component" value="Unassembled WGS sequence"/>
</dbReference>
<organism evidence="6 7">
    <name type="scientific">Terrimonas ginsenosidimutans</name>
    <dbReference type="NCBI Taxonomy" id="2908004"/>
    <lineage>
        <taxon>Bacteria</taxon>
        <taxon>Pseudomonadati</taxon>
        <taxon>Bacteroidota</taxon>
        <taxon>Chitinophagia</taxon>
        <taxon>Chitinophagales</taxon>
        <taxon>Chitinophagaceae</taxon>
        <taxon>Terrimonas</taxon>
    </lineage>
</organism>
<accession>A0ABS9L043</accession>
<keyword evidence="1 4" id="KW-0378">Hydrolase</keyword>
<dbReference type="CDD" id="cd16433">
    <property type="entry name" value="CheB"/>
    <property type="match status" value="1"/>
</dbReference>
<dbReference type="PANTHER" id="PTHR42872">
    <property type="entry name" value="PROTEIN-GLUTAMATE METHYLESTERASE/PROTEIN-GLUTAMINE GLUTAMINASE"/>
    <property type="match status" value="1"/>
</dbReference>
<reference evidence="6" key="1">
    <citation type="submission" date="2022-01" db="EMBL/GenBank/DDBJ databases">
        <authorList>
            <person name="Jo J.-H."/>
            <person name="Im W.-T."/>
        </authorList>
    </citation>
    <scope>NUCLEOTIDE SEQUENCE</scope>
    <source>
        <strain evidence="6">NA20</strain>
    </source>
</reference>
<name>A0ABS9L043_9BACT</name>
<evidence type="ECO:0000256" key="4">
    <source>
        <dbReference type="PROSITE-ProRule" id="PRU00050"/>
    </source>
</evidence>
<evidence type="ECO:0000259" key="5">
    <source>
        <dbReference type="PROSITE" id="PS50122"/>
    </source>
</evidence>
<sequence length="192" mass="20887">MPGGKRYEAIVIGASAGGLHALFYILEHLPEKFSLPVIIVQHRMAEQHELLEELLQSKTGMIVKQADEKESIEKGIIYLAPPGYHLLIETDRTFSLTVDQPVSYSRPSVDVMFETAAVAYREGLVGIILTGANRDGAAGIKRISDYGGFTIAQDPAEAQFPSMPAAAIATKSVKKVGTLKEISFFLSKIPEV</sequence>
<dbReference type="EMBL" id="JAKLTR010000028">
    <property type="protein sequence ID" value="MCG2617941.1"/>
    <property type="molecule type" value="Genomic_DNA"/>
</dbReference>
<comment type="caution">
    <text evidence="6">The sequence shown here is derived from an EMBL/GenBank/DDBJ whole genome shotgun (WGS) entry which is preliminary data.</text>
</comment>
<evidence type="ECO:0000313" key="6">
    <source>
        <dbReference type="EMBL" id="MCG2617941.1"/>
    </source>
</evidence>
<feature type="active site" evidence="4">
    <location>
        <position position="42"/>
    </location>
</feature>
<protein>
    <recommendedName>
        <fullName evidence="2">protein-glutamate methylesterase</fullName>
        <ecNumber evidence="2">3.1.1.61</ecNumber>
    </recommendedName>
</protein>
<dbReference type="SUPFAM" id="SSF52738">
    <property type="entry name" value="Methylesterase CheB, C-terminal domain"/>
    <property type="match status" value="1"/>
</dbReference>
<evidence type="ECO:0000256" key="1">
    <source>
        <dbReference type="ARBA" id="ARBA00022801"/>
    </source>
</evidence>
<dbReference type="InterPro" id="IPR000673">
    <property type="entry name" value="Sig_transdc_resp-reg_Me-estase"/>
</dbReference>
<dbReference type="Gene3D" id="3.40.50.180">
    <property type="entry name" value="Methylesterase CheB, C-terminal domain"/>
    <property type="match status" value="1"/>
</dbReference>
<dbReference type="RefSeq" id="WP_237876912.1">
    <property type="nucleotide sequence ID" value="NZ_JAKLTR010000028.1"/>
</dbReference>
<comment type="catalytic activity">
    <reaction evidence="3">
        <text>[protein]-L-glutamate 5-O-methyl ester + H2O = L-glutamyl-[protein] + methanol + H(+)</text>
        <dbReference type="Rhea" id="RHEA:23236"/>
        <dbReference type="Rhea" id="RHEA-COMP:10208"/>
        <dbReference type="Rhea" id="RHEA-COMP:10311"/>
        <dbReference type="ChEBI" id="CHEBI:15377"/>
        <dbReference type="ChEBI" id="CHEBI:15378"/>
        <dbReference type="ChEBI" id="CHEBI:17790"/>
        <dbReference type="ChEBI" id="CHEBI:29973"/>
        <dbReference type="ChEBI" id="CHEBI:82795"/>
        <dbReference type="EC" id="3.1.1.61"/>
    </reaction>
</comment>
<keyword evidence="4" id="KW-0145">Chemotaxis</keyword>
<evidence type="ECO:0000313" key="7">
    <source>
        <dbReference type="Proteomes" id="UP001165367"/>
    </source>
</evidence>
<evidence type="ECO:0000256" key="2">
    <source>
        <dbReference type="ARBA" id="ARBA00039140"/>
    </source>
</evidence>
<proteinExistence type="predicted"/>